<keyword evidence="2" id="KW-1185">Reference proteome</keyword>
<proteinExistence type="predicted"/>
<name>A0A8H5UXR2_GIBSU</name>
<comment type="caution">
    <text evidence="1">The sequence shown here is derived from an EMBL/GenBank/DDBJ whole genome shotgun (WGS) entry which is preliminary data.</text>
</comment>
<evidence type="ECO:0000313" key="1">
    <source>
        <dbReference type="EMBL" id="KAF5602058.1"/>
    </source>
</evidence>
<accession>A0A8H5UXR2</accession>
<dbReference type="Proteomes" id="UP000547976">
    <property type="component" value="Unassembled WGS sequence"/>
</dbReference>
<organism evidence="1 2">
    <name type="scientific">Gibberella subglutinans</name>
    <name type="common">Fusarium subglutinans</name>
    <dbReference type="NCBI Taxonomy" id="42677"/>
    <lineage>
        <taxon>Eukaryota</taxon>
        <taxon>Fungi</taxon>
        <taxon>Dikarya</taxon>
        <taxon>Ascomycota</taxon>
        <taxon>Pezizomycotina</taxon>
        <taxon>Sordariomycetes</taxon>
        <taxon>Hypocreomycetidae</taxon>
        <taxon>Hypocreales</taxon>
        <taxon>Nectriaceae</taxon>
        <taxon>Fusarium</taxon>
        <taxon>Fusarium fujikuroi species complex</taxon>
    </lineage>
</organism>
<evidence type="ECO:0000313" key="2">
    <source>
        <dbReference type="Proteomes" id="UP000547976"/>
    </source>
</evidence>
<dbReference type="OrthoDB" id="2520703at2759"/>
<reference evidence="1 2" key="1">
    <citation type="submission" date="2020-05" db="EMBL/GenBank/DDBJ databases">
        <title>Identification and distribution of gene clusters putatively required for synthesis of sphingolipid metabolism inhibitors in phylogenetically diverse species of the filamentous fungus Fusarium.</title>
        <authorList>
            <person name="Kim H.-S."/>
            <person name="Busman M."/>
            <person name="Brown D.W."/>
            <person name="Divon H."/>
            <person name="Uhlig S."/>
            <person name="Proctor R.H."/>
        </authorList>
    </citation>
    <scope>NUCLEOTIDE SEQUENCE [LARGE SCALE GENOMIC DNA]</scope>
    <source>
        <strain evidence="1 2">NRRL 66333</strain>
    </source>
</reference>
<dbReference type="AlphaFoldDB" id="A0A8H5UXR2"/>
<dbReference type="EMBL" id="JAAOAV010000103">
    <property type="protein sequence ID" value="KAF5602058.1"/>
    <property type="molecule type" value="Genomic_DNA"/>
</dbReference>
<protein>
    <submittedName>
        <fullName evidence="1">Uncharacterized protein</fullName>
    </submittedName>
</protein>
<dbReference type="SUPFAM" id="SSF52047">
    <property type="entry name" value="RNI-like"/>
    <property type="match status" value="1"/>
</dbReference>
<gene>
    <name evidence="1" type="ORF">FSUBG_7893</name>
</gene>
<dbReference type="RefSeq" id="XP_036536571.1">
    <property type="nucleotide sequence ID" value="XM_036686244.1"/>
</dbReference>
<dbReference type="GeneID" id="59320962"/>
<sequence>MTSLAYLPRDVLVEILSYFCLHCRGDLRPAKGLGTPHQQKRWREPQQSDQKSWYSIDKYTLFSLAASCKSLHAVAEDILYHDFAPGYGDSELSELYTYGHRLNQFMRTVGTRKDLAEKVRMVFVHPQHSNADVEQTVLSLKQGAADLGIDIAKGWRHRAEDVLNNYNSAPRGSERPEQLDYIFMLNSAFTDEIFDYLARKHTVMTDEFYRALHHELIPMLIALLPKLDHIIYKDKTRFSMFDHSAFEALGVTEFPDLRTLEIDYDAFSILERAPHLTQVDFLSPPFSSLSETVGDSFGDQSKIKTLRLQDIYGSVRLNMSLSYAAKDLRSLVIESYRKRVHKLDLFTWPNFSAETIEKVRNYRHSLEILHLDLRGNFDEGFNSYRPDSTFQDFERLQHILLSTQLIFDISRQLKVEDRYAITRLLPPSIVSLHLVWGGTKLNRSARYRPESTIVNRFKQGLLGLAAAATSDFQNLRFVGIDYTKGVDATVEEAIRRAGIEFAYESWPVPYTIEPDEPDDV</sequence>